<reference evidence="2 3" key="1">
    <citation type="submission" date="2018-03" db="EMBL/GenBank/DDBJ databases">
        <title>Draft genome sequence of Rohu Carp (Labeo rohita).</title>
        <authorList>
            <person name="Das P."/>
            <person name="Kushwaha B."/>
            <person name="Joshi C.G."/>
            <person name="Kumar D."/>
            <person name="Nagpure N.S."/>
            <person name="Sahoo L."/>
            <person name="Das S.P."/>
            <person name="Bit A."/>
            <person name="Patnaik S."/>
            <person name="Meher P.K."/>
            <person name="Jayasankar P."/>
            <person name="Koringa P.G."/>
            <person name="Patel N.V."/>
            <person name="Hinsu A.T."/>
            <person name="Kumar R."/>
            <person name="Pandey M."/>
            <person name="Agarwal S."/>
            <person name="Srivastava S."/>
            <person name="Singh M."/>
            <person name="Iquebal M.A."/>
            <person name="Jaiswal S."/>
            <person name="Angadi U.B."/>
            <person name="Kumar N."/>
            <person name="Raza M."/>
            <person name="Shah T.M."/>
            <person name="Rai A."/>
            <person name="Jena J.K."/>
        </authorList>
    </citation>
    <scope>NUCLEOTIDE SEQUENCE [LARGE SCALE GENOMIC DNA]</scope>
    <source>
        <strain evidence="2">DASCIFA01</strain>
        <tissue evidence="2">Testis</tissue>
    </source>
</reference>
<feature type="domain" description="PDZ" evidence="1">
    <location>
        <begin position="66"/>
        <end position="153"/>
    </location>
</feature>
<gene>
    <name evidence="2" type="ORF">ROHU_005792</name>
</gene>
<dbReference type="InterPro" id="IPR052074">
    <property type="entry name" value="NonRcpt_TyrProt_Phosphatase"/>
</dbReference>
<dbReference type="EMBL" id="QBIY01012255">
    <property type="protein sequence ID" value="RXN25973.1"/>
    <property type="molecule type" value="Genomic_DNA"/>
</dbReference>
<dbReference type="SUPFAM" id="SSF50156">
    <property type="entry name" value="PDZ domain-like"/>
    <property type="match status" value="1"/>
</dbReference>
<dbReference type="SMART" id="SM00228">
    <property type="entry name" value="PDZ"/>
    <property type="match status" value="1"/>
</dbReference>
<dbReference type="CDD" id="cd06695">
    <property type="entry name" value="PDZ3_PTPN13_FRMPD2-like"/>
    <property type="match status" value="1"/>
</dbReference>
<dbReference type="InterPro" id="IPR001478">
    <property type="entry name" value="PDZ"/>
</dbReference>
<evidence type="ECO:0000313" key="3">
    <source>
        <dbReference type="Proteomes" id="UP000290572"/>
    </source>
</evidence>
<dbReference type="InterPro" id="IPR036034">
    <property type="entry name" value="PDZ_sf"/>
</dbReference>
<evidence type="ECO:0000313" key="2">
    <source>
        <dbReference type="EMBL" id="RXN25973.1"/>
    </source>
</evidence>
<dbReference type="Gene3D" id="2.30.42.10">
    <property type="match status" value="1"/>
</dbReference>
<dbReference type="STRING" id="84645.A0A498N1H2"/>
<dbReference type="PANTHER" id="PTHR46900">
    <property type="entry name" value="TYROSINE-PROTEIN PHOSPHATASE NON-RECEPTOR TYPE 13"/>
    <property type="match status" value="1"/>
</dbReference>
<keyword evidence="3" id="KW-1185">Reference proteome</keyword>
<dbReference type="Pfam" id="PF00595">
    <property type="entry name" value="PDZ"/>
    <property type="match status" value="1"/>
</dbReference>
<dbReference type="PANTHER" id="PTHR46900:SF4">
    <property type="entry name" value="FERM AND PDZ DOMAIN CONTAINING 2"/>
    <property type="match status" value="1"/>
</dbReference>
<dbReference type="PROSITE" id="PS50106">
    <property type="entry name" value="PDZ"/>
    <property type="match status" value="1"/>
</dbReference>
<evidence type="ECO:0000259" key="1">
    <source>
        <dbReference type="PROSITE" id="PS50106"/>
    </source>
</evidence>
<dbReference type="Proteomes" id="UP000290572">
    <property type="component" value="Unassembled WGS sequence"/>
</dbReference>
<comment type="caution">
    <text evidence="2">The sequence shown here is derived from an EMBL/GenBank/DDBJ whole genome shotgun (WGS) entry which is preliminary data.</text>
</comment>
<accession>A0A498N1H2</accession>
<protein>
    <submittedName>
        <fullName evidence="2">FERM and PDZ domain-containing 2-like protein</fullName>
    </submittedName>
</protein>
<name>A0A498N1H2_LABRO</name>
<sequence>MVLERDGSSVLQRDAVNPVLRDKLTIRMPSPAGTPMRNSCPAITMTRPFGLKPRDYSFVSDDNVQEVTLKKRLNGLGFSFFITELDTSLDSGSIVRIRTLFPGQPAEESGKIREGDVILSINGEPLKGLSYQKVLQLLRTSPSEVQLLLCRPAQGPLKYIKDEH</sequence>
<proteinExistence type="predicted"/>
<organism evidence="2 3">
    <name type="scientific">Labeo rohita</name>
    <name type="common">Indian major carp</name>
    <name type="synonym">Cyprinus rohita</name>
    <dbReference type="NCBI Taxonomy" id="84645"/>
    <lineage>
        <taxon>Eukaryota</taxon>
        <taxon>Metazoa</taxon>
        <taxon>Chordata</taxon>
        <taxon>Craniata</taxon>
        <taxon>Vertebrata</taxon>
        <taxon>Euteleostomi</taxon>
        <taxon>Actinopterygii</taxon>
        <taxon>Neopterygii</taxon>
        <taxon>Teleostei</taxon>
        <taxon>Ostariophysi</taxon>
        <taxon>Cypriniformes</taxon>
        <taxon>Cyprinidae</taxon>
        <taxon>Labeoninae</taxon>
        <taxon>Labeonini</taxon>
        <taxon>Labeo</taxon>
    </lineage>
</organism>
<dbReference type="AlphaFoldDB" id="A0A498N1H2"/>